<organism evidence="2 3">
    <name type="scientific">Escallonia herrerae</name>
    <dbReference type="NCBI Taxonomy" id="1293975"/>
    <lineage>
        <taxon>Eukaryota</taxon>
        <taxon>Viridiplantae</taxon>
        <taxon>Streptophyta</taxon>
        <taxon>Embryophyta</taxon>
        <taxon>Tracheophyta</taxon>
        <taxon>Spermatophyta</taxon>
        <taxon>Magnoliopsida</taxon>
        <taxon>eudicotyledons</taxon>
        <taxon>Gunneridae</taxon>
        <taxon>Pentapetalae</taxon>
        <taxon>asterids</taxon>
        <taxon>campanulids</taxon>
        <taxon>Escalloniales</taxon>
        <taxon>Escalloniaceae</taxon>
        <taxon>Escallonia</taxon>
    </lineage>
</organism>
<dbReference type="InterPro" id="IPR002156">
    <property type="entry name" value="RNaseH_domain"/>
</dbReference>
<evidence type="ECO:0000313" key="2">
    <source>
        <dbReference type="EMBL" id="KAK3016629.1"/>
    </source>
</evidence>
<gene>
    <name evidence="2" type="ORF">RJ639_006018</name>
</gene>
<dbReference type="GO" id="GO:0004523">
    <property type="term" value="F:RNA-DNA hybrid ribonuclease activity"/>
    <property type="evidence" value="ECO:0007669"/>
    <property type="project" value="InterPro"/>
</dbReference>
<comment type="caution">
    <text evidence="2">The sequence shown here is derived from an EMBL/GenBank/DDBJ whole genome shotgun (WGS) entry which is preliminary data.</text>
</comment>
<keyword evidence="3" id="KW-1185">Reference proteome</keyword>
<dbReference type="EMBL" id="JAVXUP010001055">
    <property type="protein sequence ID" value="KAK3016629.1"/>
    <property type="molecule type" value="Genomic_DNA"/>
</dbReference>
<evidence type="ECO:0000313" key="3">
    <source>
        <dbReference type="Proteomes" id="UP001188597"/>
    </source>
</evidence>
<dbReference type="InterPro" id="IPR012337">
    <property type="entry name" value="RNaseH-like_sf"/>
</dbReference>
<proteinExistence type="predicted"/>
<dbReference type="SUPFAM" id="SSF53098">
    <property type="entry name" value="Ribonuclease H-like"/>
    <property type="match status" value="1"/>
</dbReference>
<protein>
    <recommendedName>
        <fullName evidence="1">RNase H type-1 domain-containing protein</fullName>
    </recommendedName>
</protein>
<reference evidence="2" key="1">
    <citation type="submission" date="2022-12" db="EMBL/GenBank/DDBJ databases">
        <title>Draft genome assemblies for two species of Escallonia (Escalloniales).</title>
        <authorList>
            <person name="Chanderbali A."/>
            <person name="Dervinis C."/>
            <person name="Anghel I."/>
            <person name="Soltis D."/>
            <person name="Soltis P."/>
            <person name="Zapata F."/>
        </authorList>
    </citation>
    <scope>NUCLEOTIDE SEQUENCE</scope>
    <source>
        <strain evidence="2">UCBG64.0493</strain>
        <tissue evidence="2">Leaf</tissue>
    </source>
</reference>
<dbReference type="PROSITE" id="PS50879">
    <property type="entry name" value="RNASE_H_1"/>
    <property type="match status" value="1"/>
</dbReference>
<dbReference type="Proteomes" id="UP001188597">
    <property type="component" value="Unassembled WGS sequence"/>
</dbReference>
<accession>A0AA88VYP8</accession>
<dbReference type="InterPro" id="IPR036397">
    <property type="entry name" value="RNaseH_sf"/>
</dbReference>
<evidence type="ECO:0000259" key="1">
    <source>
        <dbReference type="PROSITE" id="PS50879"/>
    </source>
</evidence>
<dbReference type="GO" id="GO:0003676">
    <property type="term" value="F:nucleic acid binding"/>
    <property type="evidence" value="ECO:0007669"/>
    <property type="project" value="InterPro"/>
</dbReference>
<dbReference type="Gene3D" id="3.30.420.10">
    <property type="entry name" value="Ribonuclease H-like superfamily/Ribonuclease H"/>
    <property type="match status" value="1"/>
</dbReference>
<sequence>MVSTYHLMMKLPTEYGIGEVKRDQTTARQCYVTSCRSKNKEALNLYVDGSSALGGSGAGIILISPEGFVVEYALCFGFQASNNEAEYQAILAGIRLAHALKKFHYQYIVILN</sequence>
<dbReference type="PANTHER" id="PTHR48475:SF2">
    <property type="entry name" value="RIBONUCLEASE H"/>
    <property type="match status" value="1"/>
</dbReference>
<name>A0AA88VYP8_9ASTE</name>
<dbReference type="PANTHER" id="PTHR48475">
    <property type="entry name" value="RIBONUCLEASE H"/>
    <property type="match status" value="1"/>
</dbReference>
<dbReference type="Pfam" id="PF13456">
    <property type="entry name" value="RVT_3"/>
    <property type="match status" value="1"/>
</dbReference>
<feature type="domain" description="RNase H type-1" evidence="1">
    <location>
        <begin position="39"/>
        <end position="112"/>
    </location>
</feature>
<dbReference type="AlphaFoldDB" id="A0AA88VYP8"/>